<organism evidence="5 6">
    <name type="scientific">Intestinirhabdus alba</name>
    <dbReference type="NCBI Taxonomy" id="2899544"/>
    <lineage>
        <taxon>Bacteria</taxon>
        <taxon>Pseudomonadati</taxon>
        <taxon>Pseudomonadota</taxon>
        <taxon>Gammaproteobacteria</taxon>
        <taxon>Enterobacterales</taxon>
        <taxon>Enterobacteriaceae</taxon>
        <taxon>Intestinirhabdus</taxon>
    </lineage>
</organism>
<comment type="caution">
    <text evidence="5">The sequence shown here is derived from an EMBL/GenBank/DDBJ whole genome shotgun (WGS) entry which is preliminary data.</text>
</comment>
<evidence type="ECO:0000256" key="1">
    <source>
        <dbReference type="ARBA" id="ARBA00006525"/>
    </source>
</evidence>
<evidence type="ECO:0000259" key="3">
    <source>
        <dbReference type="Pfam" id="PF17782"/>
    </source>
</evidence>
<feature type="domain" description="Smf/DprA SLOG" evidence="2">
    <location>
        <begin position="75"/>
        <end position="283"/>
    </location>
</feature>
<dbReference type="InterPro" id="IPR057338">
    <property type="entry name" value="DprA_SAM"/>
</dbReference>
<dbReference type="PANTHER" id="PTHR43022">
    <property type="entry name" value="PROTEIN SMF"/>
    <property type="match status" value="1"/>
</dbReference>
<dbReference type="AlphaFoldDB" id="A0A6L6IRD6"/>
<comment type="similarity">
    <text evidence="1">Belongs to the DprA/Smf family.</text>
</comment>
<dbReference type="PANTHER" id="PTHR43022:SF1">
    <property type="entry name" value="PROTEIN SMF"/>
    <property type="match status" value="1"/>
</dbReference>
<proteinExistence type="inferred from homology"/>
<evidence type="ECO:0000259" key="2">
    <source>
        <dbReference type="Pfam" id="PF02481"/>
    </source>
</evidence>
<dbReference type="NCBIfam" id="TIGR00732">
    <property type="entry name" value="dprA"/>
    <property type="match status" value="1"/>
</dbReference>
<dbReference type="InterPro" id="IPR036388">
    <property type="entry name" value="WH-like_DNA-bd_sf"/>
</dbReference>
<accession>A0A6L6IRD6</accession>
<dbReference type="EMBL" id="WMJZ01000040">
    <property type="protein sequence ID" value="MTH48497.1"/>
    <property type="molecule type" value="Genomic_DNA"/>
</dbReference>
<dbReference type="Pfam" id="PF17782">
    <property type="entry name" value="WHD_DprA"/>
    <property type="match status" value="1"/>
</dbReference>
<dbReference type="NCBIfam" id="NF008007">
    <property type="entry name" value="PRK10736.1"/>
    <property type="match status" value="1"/>
</dbReference>
<evidence type="ECO:0000313" key="6">
    <source>
        <dbReference type="Proteomes" id="UP000477739"/>
    </source>
</evidence>
<feature type="domain" description="DprA winged helix" evidence="3">
    <location>
        <begin position="311"/>
        <end position="357"/>
    </location>
</feature>
<evidence type="ECO:0000259" key="4">
    <source>
        <dbReference type="Pfam" id="PF25317"/>
    </source>
</evidence>
<dbReference type="InterPro" id="IPR003488">
    <property type="entry name" value="DprA"/>
</dbReference>
<dbReference type="Gene3D" id="1.10.10.10">
    <property type="entry name" value="Winged helix-like DNA-binding domain superfamily/Winged helix DNA-binding domain"/>
    <property type="match status" value="1"/>
</dbReference>
<dbReference type="Proteomes" id="UP000477739">
    <property type="component" value="Unassembled WGS sequence"/>
</dbReference>
<name>A0A6L6IRD6_9ENTR</name>
<protein>
    <submittedName>
        <fullName evidence="5">DNA-protecting protein DprA</fullName>
    </submittedName>
</protein>
<dbReference type="OrthoDB" id="9785707at2"/>
<dbReference type="Pfam" id="PF25317">
    <property type="entry name" value="SAM_SMF"/>
    <property type="match status" value="1"/>
</dbReference>
<dbReference type="Pfam" id="PF02481">
    <property type="entry name" value="DNA_processg_A"/>
    <property type="match status" value="1"/>
</dbReference>
<dbReference type="Gene3D" id="3.40.50.450">
    <property type="match status" value="1"/>
</dbReference>
<feature type="domain" description="Smf/DprA SAM" evidence="4">
    <location>
        <begin position="1"/>
        <end position="65"/>
    </location>
</feature>
<dbReference type="InterPro" id="IPR041614">
    <property type="entry name" value="DprA_WH"/>
</dbReference>
<reference evidence="5 6" key="1">
    <citation type="submission" date="2019-11" db="EMBL/GenBank/DDBJ databases">
        <title>Escherichia alba sp. nov. isolated from the gut of plastic-eating superworms Zophobas atratus.</title>
        <authorList>
            <person name="Yang Y."/>
        </authorList>
    </citation>
    <scope>NUCLEOTIDE SEQUENCE [LARGE SCALE GENOMIC DNA]</scope>
    <source>
        <strain evidence="6">BIT-B35</strain>
    </source>
</reference>
<dbReference type="GO" id="GO:0009294">
    <property type="term" value="P:DNA-mediated transformation"/>
    <property type="evidence" value="ECO:0007669"/>
    <property type="project" value="InterPro"/>
</dbReference>
<keyword evidence="6" id="KW-1185">Reference proteome</keyword>
<gene>
    <name evidence="5" type="primary">dprA</name>
    <name evidence="5" type="ORF">GJV78_20035</name>
</gene>
<dbReference type="RefSeq" id="WP_155109947.1">
    <property type="nucleotide sequence ID" value="NZ_WMJZ01000040.1"/>
</dbReference>
<dbReference type="InterPro" id="IPR057666">
    <property type="entry name" value="DrpA_SLOG"/>
</dbReference>
<dbReference type="SUPFAM" id="SSF102405">
    <property type="entry name" value="MCP/YpsA-like"/>
    <property type="match status" value="1"/>
</dbReference>
<evidence type="ECO:0000313" key="5">
    <source>
        <dbReference type="EMBL" id="MTH48497.1"/>
    </source>
</evidence>
<sequence length="374" mass="40844">MTHTEIWLRLMQSGELYGDEMVRIARRLISCPHVDAAILQQTGLSERQTGRFLTCPEKELEETLRWLEMPQHYFINADDKHYPPQLRAIADYPGAIFVAGSPESLSSFQLAVVGSRAHSWYGERWGRLFCERLAAYGVTITSGLARGIDGVAHKAALQAQGISVAVLGNGLQSVYPRRHARLAENILATGGALVSEFPLSMCPLPHNFPRRNRIISGLSKGVLVVEAALRSGSLVTARCAAEQGREVFALPGPVGSPGSEGPHWLIKQGAMLVSVPEDILENLQYGLHWLSEEAGKTLISPDREEAALPFTELLANVGDEVTPVDVVAERAGQPVPEVVAQLLELELAGWIAAVPGGYVRLRRACHVRRTNVFV</sequence>